<dbReference type="InterPro" id="IPR044851">
    <property type="entry name" value="Wax_synthase"/>
</dbReference>
<evidence type="ECO:0000256" key="2">
    <source>
        <dbReference type="ARBA" id="ARBA00007282"/>
    </source>
</evidence>
<sequence length="352" mass="40259">MENEIIIFMNVWIQVMVYLYYCHVIGQIVPKGLRRLWAILPIVFLFLILPFCIHNLHFGGFFVFFISWLANFKLLLFAFGKGPLSDSSLSLKHFVCLASIPIKVNSRTKTALPLHKFLLNYITKGLTLGAVLTSYKFSDQIPTIIINSFYCIHIYIILDLIQTMVSALVQTLLGVHIDTHFNQPYLASSLQDFWGRRWNLSVNHILRLSVFKPTQEIAMRVFGPQNAALPAVFVTFVVSGLVHEFIFCYLGRARPTWEITRFFVLHGLCILIELSLKKKLPPRFLLPRVVSGPLTLGFIMLTAYWLFFPQLLRCNGDQKALQEIEAGAALIKNATLTLAFWLHALYLALIHS</sequence>
<dbReference type="PIRSF" id="PIRSF037006">
    <property type="entry name" value="Wax_synthase"/>
    <property type="match status" value="1"/>
</dbReference>
<keyword evidence="6" id="KW-0443">Lipid metabolism</keyword>
<dbReference type="GO" id="GO:0006629">
    <property type="term" value="P:lipid metabolic process"/>
    <property type="evidence" value="ECO:0007669"/>
    <property type="project" value="UniProtKB-KW"/>
</dbReference>
<dbReference type="Pfam" id="PF13813">
    <property type="entry name" value="MBOAT_2"/>
    <property type="match status" value="1"/>
</dbReference>
<gene>
    <name evidence="11" type="ORF">VNO77_05963</name>
</gene>
<dbReference type="PANTHER" id="PTHR31595">
    <property type="entry name" value="LONG-CHAIN-ALCOHOL O-FATTY-ACYLTRANSFERASE 3-RELATED"/>
    <property type="match status" value="1"/>
</dbReference>
<keyword evidence="7 9" id="KW-0472">Membrane</keyword>
<feature type="transmembrane region" description="Helical" evidence="9">
    <location>
        <begin position="36"/>
        <end position="56"/>
    </location>
</feature>
<keyword evidence="4 9" id="KW-0812">Transmembrane</keyword>
<evidence type="ECO:0000256" key="7">
    <source>
        <dbReference type="ARBA" id="ARBA00023136"/>
    </source>
</evidence>
<evidence type="ECO:0000313" key="11">
    <source>
        <dbReference type="EMBL" id="KAK7363805.1"/>
    </source>
</evidence>
<organism evidence="11 12">
    <name type="scientific">Canavalia gladiata</name>
    <name type="common">Sword bean</name>
    <name type="synonym">Dolichos gladiatus</name>
    <dbReference type="NCBI Taxonomy" id="3824"/>
    <lineage>
        <taxon>Eukaryota</taxon>
        <taxon>Viridiplantae</taxon>
        <taxon>Streptophyta</taxon>
        <taxon>Embryophyta</taxon>
        <taxon>Tracheophyta</taxon>
        <taxon>Spermatophyta</taxon>
        <taxon>Magnoliopsida</taxon>
        <taxon>eudicotyledons</taxon>
        <taxon>Gunneridae</taxon>
        <taxon>Pentapetalae</taxon>
        <taxon>rosids</taxon>
        <taxon>fabids</taxon>
        <taxon>Fabales</taxon>
        <taxon>Fabaceae</taxon>
        <taxon>Papilionoideae</taxon>
        <taxon>50 kb inversion clade</taxon>
        <taxon>NPAAA clade</taxon>
        <taxon>indigoferoid/millettioid clade</taxon>
        <taxon>Phaseoleae</taxon>
        <taxon>Canavalia</taxon>
    </lineage>
</organism>
<dbReference type="AlphaFoldDB" id="A0AAN9MZA4"/>
<dbReference type="Proteomes" id="UP001367508">
    <property type="component" value="Unassembled WGS sequence"/>
</dbReference>
<evidence type="ECO:0000256" key="9">
    <source>
        <dbReference type="SAM" id="Phobius"/>
    </source>
</evidence>
<proteinExistence type="inferred from homology"/>
<dbReference type="GO" id="GO:0016020">
    <property type="term" value="C:membrane"/>
    <property type="evidence" value="ECO:0007669"/>
    <property type="project" value="UniProtKB-SubCell"/>
</dbReference>
<feature type="transmembrane region" description="Helical" evidence="9">
    <location>
        <begin position="227"/>
        <end position="247"/>
    </location>
</feature>
<evidence type="ECO:0000256" key="8">
    <source>
        <dbReference type="ARBA" id="ARBA00023315"/>
    </source>
</evidence>
<evidence type="ECO:0000256" key="3">
    <source>
        <dbReference type="ARBA" id="ARBA00022679"/>
    </source>
</evidence>
<feature type="transmembrane region" description="Helical" evidence="9">
    <location>
        <begin position="259"/>
        <end position="276"/>
    </location>
</feature>
<dbReference type="EMBL" id="JAYMYQ010000001">
    <property type="protein sequence ID" value="KAK7363805.1"/>
    <property type="molecule type" value="Genomic_DNA"/>
</dbReference>
<dbReference type="InterPro" id="IPR032805">
    <property type="entry name" value="Wax_synthase_dom"/>
</dbReference>
<evidence type="ECO:0000256" key="5">
    <source>
        <dbReference type="ARBA" id="ARBA00022989"/>
    </source>
</evidence>
<comment type="similarity">
    <text evidence="2">Belongs to the wax synthase family.</text>
</comment>
<comment type="subcellular location">
    <subcellularLocation>
        <location evidence="1">Membrane</location>
        <topology evidence="1">Multi-pass membrane protein</topology>
    </subcellularLocation>
</comment>
<keyword evidence="5 9" id="KW-1133">Transmembrane helix</keyword>
<feature type="transmembrane region" description="Helical" evidence="9">
    <location>
        <begin position="327"/>
        <end position="349"/>
    </location>
</feature>
<evidence type="ECO:0000259" key="10">
    <source>
        <dbReference type="Pfam" id="PF13813"/>
    </source>
</evidence>
<protein>
    <recommendedName>
        <fullName evidence="10">Wax synthase domain-containing protein</fullName>
    </recommendedName>
</protein>
<dbReference type="PANTHER" id="PTHR31595:SF46">
    <property type="entry name" value="ACYL-COA--STEROL O-ACYLTRANSFERASE 1"/>
    <property type="match status" value="1"/>
</dbReference>
<feature type="domain" description="Wax synthase" evidence="10">
    <location>
        <begin position="180"/>
        <end position="265"/>
    </location>
</feature>
<accession>A0AAN9MZA4</accession>
<reference evidence="11 12" key="1">
    <citation type="submission" date="2024-01" db="EMBL/GenBank/DDBJ databases">
        <title>The genomes of 5 underutilized Papilionoideae crops provide insights into root nodulation and disease resistanc.</title>
        <authorList>
            <person name="Jiang F."/>
        </authorList>
    </citation>
    <scope>NUCLEOTIDE SEQUENCE [LARGE SCALE GENOMIC DNA]</scope>
    <source>
        <strain evidence="11">LVBAO_FW01</strain>
        <tissue evidence="11">Leaves</tissue>
    </source>
</reference>
<evidence type="ECO:0000256" key="1">
    <source>
        <dbReference type="ARBA" id="ARBA00004141"/>
    </source>
</evidence>
<evidence type="ECO:0000313" key="12">
    <source>
        <dbReference type="Proteomes" id="UP001367508"/>
    </source>
</evidence>
<keyword evidence="8" id="KW-0012">Acyltransferase</keyword>
<dbReference type="GO" id="GO:0008374">
    <property type="term" value="F:O-acyltransferase activity"/>
    <property type="evidence" value="ECO:0007669"/>
    <property type="project" value="InterPro"/>
</dbReference>
<evidence type="ECO:0000256" key="4">
    <source>
        <dbReference type="ARBA" id="ARBA00022692"/>
    </source>
</evidence>
<feature type="transmembrane region" description="Helical" evidence="9">
    <location>
        <begin position="6"/>
        <end position="24"/>
    </location>
</feature>
<feature type="transmembrane region" description="Helical" evidence="9">
    <location>
        <begin position="141"/>
        <end position="161"/>
    </location>
</feature>
<evidence type="ECO:0000256" key="6">
    <source>
        <dbReference type="ARBA" id="ARBA00023098"/>
    </source>
</evidence>
<comment type="caution">
    <text evidence="11">The sequence shown here is derived from an EMBL/GenBank/DDBJ whole genome shotgun (WGS) entry which is preliminary data.</text>
</comment>
<name>A0AAN9MZA4_CANGL</name>
<keyword evidence="3" id="KW-0808">Transferase</keyword>
<feature type="transmembrane region" description="Helical" evidence="9">
    <location>
        <begin position="62"/>
        <end position="80"/>
    </location>
</feature>
<feature type="transmembrane region" description="Helical" evidence="9">
    <location>
        <begin position="288"/>
        <end position="307"/>
    </location>
</feature>
<dbReference type="InterPro" id="IPR017088">
    <property type="entry name" value="Wax_synthase_Magnoliopsida"/>
</dbReference>
<keyword evidence="12" id="KW-1185">Reference proteome</keyword>